<dbReference type="KEGG" id="wna:KA717_05840"/>
<proteinExistence type="predicted"/>
<protein>
    <submittedName>
        <fullName evidence="2">S1 family peptidase</fullName>
    </submittedName>
</protein>
<dbReference type="SUPFAM" id="SSF50494">
    <property type="entry name" value="Trypsin-like serine proteases"/>
    <property type="match status" value="1"/>
</dbReference>
<evidence type="ECO:0000313" key="2">
    <source>
        <dbReference type="EMBL" id="UXE62325.1"/>
    </source>
</evidence>
<organism evidence="2">
    <name type="scientific">Woronichinia naegeliana WA131</name>
    <dbReference type="NCBI Taxonomy" id="2824559"/>
    <lineage>
        <taxon>Bacteria</taxon>
        <taxon>Bacillati</taxon>
        <taxon>Cyanobacteriota</taxon>
        <taxon>Cyanophyceae</taxon>
        <taxon>Synechococcales</taxon>
        <taxon>Coelosphaeriaceae</taxon>
        <taxon>Woronichinia</taxon>
    </lineage>
</organism>
<sequence length="318" mass="33619">MNSEFLAQARAYKNELIARLFGQPESSPTETEKLSILQAIPEGSNIVGVGFGHKVTQGSIAREEPVIRVYVRAKLLESELSEKMKIPKEINGIPTDVIEVGEVNPHSTPCGVSVSHQSGKPGTIGCLVRKTDGSSNADFLLSNNHIFANFNTAKIGDFIVQPAISDGGNQVIAQLTDFQVMNFSGAPNFMDAAIAQVFTAGQVTPNIKGIGNINPNPIAAKVNQSVRKNGRTTGLTMGIISDPAVDMMIPYVSKVARLEDHIMISNVGTPFSQVGDSGSLVVDSATLRPVGLLAAGGNGFSLASPIGPILQRFKIALV</sequence>
<dbReference type="Pfam" id="PF25819">
    <property type="entry name" value="Nal1_C"/>
    <property type="match status" value="1"/>
</dbReference>
<evidence type="ECO:0000259" key="1">
    <source>
        <dbReference type="Pfam" id="PF25819"/>
    </source>
</evidence>
<dbReference type="InterPro" id="IPR057904">
    <property type="entry name" value="Nal1_C"/>
</dbReference>
<accession>A0A977L1J3</accession>
<name>A0A977L1J3_9CYAN</name>
<reference evidence="2" key="1">
    <citation type="submission" date="2021-04" db="EMBL/GenBank/DDBJ databases">
        <title>Genome sequence of Woronichinia naegeliana from Washington state freshwater lake bloom.</title>
        <authorList>
            <person name="Dreher T.W."/>
        </authorList>
    </citation>
    <scope>NUCLEOTIDE SEQUENCE</scope>
    <source>
        <strain evidence="2">WA131</strain>
    </source>
</reference>
<dbReference type="EMBL" id="CP073041">
    <property type="protein sequence ID" value="UXE62325.1"/>
    <property type="molecule type" value="Genomic_DNA"/>
</dbReference>
<dbReference type="Proteomes" id="UP001065613">
    <property type="component" value="Chromosome"/>
</dbReference>
<dbReference type="InterPro" id="IPR009003">
    <property type="entry name" value="Peptidase_S1_PA"/>
</dbReference>
<gene>
    <name evidence="2" type="ORF">KA717_05840</name>
</gene>
<dbReference type="AlphaFoldDB" id="A0A977L1J3"/>
<feature type="domain" description="Nal1 C-terminal" evidence="1">
    <location>
        <begin position="122"/>
        <end position="296"/>
    </location>
</feature>